<dbReference type="AlphaFoldDB" id="A0A1H9GFQ3"/>
<dbReference type="InterPro" id="IPR000101">
    <property type="entry name" value="GGT_peptidase"/>
</dbReference>
<proteinExistence type="inferred from homology"/>
<comment type="similarity">
    <text evidence="3 11">Belongs to the gamma-glutamyltransferase family.</text>
</comment>
<dbReference type="Gene3D" id="3.60.20.40">
    <property type="match status" value="1"/>
</dbReference>
<dbReference type="OrthoDB" id="9781342at2"/>
<evidence type="ECO:0000313" key="14">
    <source>
        <dbReference type="Proteomes" id="UP000198634"/>
    </source>
</evidence>
<evidence type="ECO:0000256" key="4">
    <source>
        <dbReference type="ARBA" id="ARBA00022679"/>
    </source>
</evidence>
<evidence type="ECO:0000256" key="2">
    <source>
        <dbReference type="ARBA" id="ARBA00001089"/>
    </source>
</evidence>
<keyword evidence="6 11" id="KW-0865">Zymogen</keyword>
<dbReference type="Gene3D" id="1.10.246.130">
    <property type="match status" value="1"/>
</dbReference>
<feature type="chain" id="PRO_5009300885" description="Glutathione hydrolase proenzyme" evidence="12">
    <location>
        <begin position="21"/>
        <end position="596"/>
    </location>
</feature>
<keyword evidence="5 11" id="KW-0378">Hydrolase</keyword>
<dbReference type="GO" id="GO:0006751">
    <property type="term" value="P:glutathione catabolic process"/>
    <property type="evidence" value="ECO:0007669"/>
    <property type="project" value="UniProtKB-UniRule"/>
</dbReference>
<evidence type="ECO:0000256" key="8">
    <source>
        <dbReference type="ARBA" id="ARBA00047417"/>
    </source>
</evidence>
<feature type="signal peptide" evidence="12">
    <location>
        <begin position="1"/>
        <end position="20"/>
    </location>
</feature>
<dbReference type="Proteomes" id="UP000198634">
    <property type="component" value="Unassembled WGS sequence"/>
</dbReference>
<keyword evidence="7 11" id="KW-0012">Acyltransferase</keyword>
<gene>
    <name evidence="13" type="ORF">SAMN04488092_107161</name>
</gene>
<dbReference type="PANTHER" id="PTHR43199">
    <property type="entry name" value="GLUTATHIONE HYDROLASE"/>
    <property type="match status" value="1"/>
</dbReference>
<dbReference type="SUPFAM" id="SSF56235">
    <property type="entry name" value="N-terminal nucleophile aminohydrolases (Ntn hydrolases)"/>
    <property type="match status" value="1"/>
</dbReference>
<feature type="active site" description="Nucleophile" evidence="9">
    <location>
        <position position="417"/>
    </location>
</feature>
<keyword evidence="4 11" id="KW-0808">Transferase</keyword>
<evidence type="ECO:0000256" key="12">
    <source>
        <dbReference type="SAM" id="SignalP"/>
    </source>
</evidence>
<dbReference type="Pfam" id="PF01019">
    <property type="entry name" value="G_glu_transpept"/>
    <property type="match status" value="1"/>
</dbReference>
<comment type="subunit">
    <text evidence="11">This enzyme consists of two polypeptide chains, which are synthesized in precursor form from a single polypeptide.</text>
</comment>
<evidence type="ECO:0000256" key="7">
    <source>
        <dbReference type="ARBA" id="ARBA00023315"/>
    </source>
</evidence>
<evidence type="ECO:0000256" key="10">
    <source>
        <dbReference type="PIRSR" id="PIRSR600101-2"/>
    </source>
</evidence>
<feature type="binding site" evidence="10">
    <location>
        <begin position="481"/>
        <end position="482"/>
    </location>
    <ligand>
        <name>L-glutamate</name>
        <dbReference type="ChEBI" id="CHEBI:29985"/>
    </ligand>
</feature>
<feature type="binding site" evidence="10">
    <location>
        <position position="503"/>
    </location>
    <ligand>
        <name>L-glutamate</name>
        <dbReference type="ChEBI" id="CHEBI:29985"/>
    </ligand>
</feature>
<dbReference type="InterPro" id="IPR051792">
    <property type="entry name" value="GGT_bact"/>
</dbReference>
<dbReference type="GO" id="GO:0103068">
    <property type="term" value="F:leukotriene C4 gamma-glutamyl transferase activity"/>
    <property type="evidence" value="ECO:0007669"/>
    <property type="project" value="UniProtKB-EC"/>
</dbReference>
<evidence type="ECO:0000256" key="9">
    <source>
        <dbReference type="PIRSR" id="PIRSR600101-1"/>
    </source>
</evidence>
<organism evidence="13 14">
    <name type="scientific">Thalassovita taeanensis</name>
    <dbReference type="NCBI Taxonomy" id="657014"/>
    <lineage>
        <taxon>Bacteria</taxon>
        <taxon>Pseudomonadati</taxon>
        <taxon>Pseudomonadota</taxon>
        <taxon>Alphaproteobacteria</taxon>
        <taxon>Rhodobacterales</taxon>
        <taxon>Roseobacteraceae</taxon>
        <taxon>Thalassovita</taxon>
    </lineage>
</organism>
<keyword evidence="11" id="KW-0317">Glutathione biosynthesis</keyword>
<dbReference type="PRINTS" id="PR01210">
    <property type="entry name" value="GGTRANSPTASE"/>
</dbReference>
<comment type="catalytic activity">
    <reaction evidence="2 11">
        <text>glutathione + H2O = L-cysteinylglycine + L-glutamate</text>
        <dbReference type="Rhea" id="RHEA:28807"/>
        <dbReference type="ChEBI" id="CHEBI:15377"/>
        <dbReference type="ChEBI" id="CHEBI:29985"/>
        <dbReference type="ChEBI" id="CHEBI:57925"/>
        <dbReference type="ChEBI" id="CHEBI:61694"/>
        <dbReference type="EC" id="3.4.19.13"/>
    </reaction>
</comment>
<evidence type="ECO:0000256" key="5">
    <source>
        <dbReference type="ARBA" id="ARBA00022801"/>
    </source>
</evidence>
<evidence type="ECO:0000256" key="6">
    <source>
        <dbReference type="ARBA" id="ARBA00023145"/>
    </source>
</evidence>
<feature type="binding site" evidence="10">
    <location>
        <position position="457"/>
    </location>
    <ligand>
        <name>L-glutamate</name>
        <dbReference type="ChEBI" id="CHEBI:29985"/>
    </ligand>
</feature>
<accession>A0A1H9GFQ3</accession>
<dbReference type="EC" id="2.3.2.2" evidence="11"/>
<dbReference type="GO" id="GO:0036374">
    <property type="term" value="F:glutathione hydrolase activity"/>
    <property type="evidence" value="ECO:0007669"/>
    <property type="project" value="UniProtKB-UniRule"/>
</dbReference>
<keyword evidence="14" id="KW-1185">Reference proteome</keyword>
<dbReference type="EMBL" id="FOEP01000007">
    <property type="protein sequence ID" value="SEQ48914.1"/>
    <property type="molecule type" value="Genomic_DNA"/>
</dbReference>
<dbReference type="UniPathway" id="UPA00204"/>
<name>A0A1H9GFQ3_9RHOB</name>
<dbReference type="RefSeq" id="WP_090270061.1">
    <property type="nucleotide sequence ID" value="NZ_FOEP01000007.1"/>
</dbReference>
<comment type="PTM">
    <text evidence="11">Cleaved by autocatalysis into a large and a small subunit.</text>
</comment>
<protein>
    <recommendedName>
        <fullName evidence="11">Glutathione hydrolase proenzyme</fullName>
        <ecNumber evidence="11">2.3.2.2</ecNumber>
        <ecNumber evidence="11">3.4.19.13</ecNumber>
    </recommendedName>
    <component>
        <recommendedName>
            <fullName evidence="11">Glutathione hydrolase large chain</fullName>
        </recommendedName>
    </component>
    <component>
        <recommendedName>
            <fullName evidence="11">Glutathione hydrolase small chain</fullName>
        </recommendedName>
    </component>
</protein>
<dbReference type="GO" id="GO:0006750">
    <property type="term" value="P:glutathione biosynthetic process"/>
    <property type="evidence" value="ECO:0007669"/>
    <property type="project" value="UniProtKB-KW"/>
</dbReference>
<evidence type="ECO:0000313" key="13">
    <source>
        <dbReference type="EMBL" id="SEQ48914.1"/>
    </source>
</evidence>
<comment type="catalytic activity">
    <reaction evidence="8 11">
        <text>an N-terminal (5-L-glutamyl)-[peptide] + an alpha-amino acid = 5-L-glutamyl amino acid + an N-terminal L-alpha-aminoacyl-[peptide]</text>
        <dbReference type="Rhea" id="RHEA:23904"/>
        <dbReference type="Rhea" id="RHEA-COMP:9780"/>
        <dbReference type="Rhea" id="RHEA-COMP:9795"/>
        <dbReference type="ChEBI" id="CHEBI:77644"/>
        <dbReference type="ChEBI" id="CHEBI:78597"/>
        <dbReference type="ChEBI" id="CHEBI:78599"/>
        <dbReference type="ChEBI" id="CHEBI:78608"/>
        <dbReference type="EC" id="2.3.2.2"/>
    </reaction>
</comment>
<dbReference type="PANTHER" id="PTHR43199:SF1">
    <property type="entry name" value="GLUTATHIONE HYDROLASE PROENZYME"/>
    <property type="match status" value="1"/>
</dbReference>
<dbReference type="InterPro" id="IPR029055">
    <property type="entry name" value="Ntn_hydrolases_N"/>
</dbReference>
<dbReference type="InterPro" id="IPR043137">
    <property type="entry name" value="GGT_ssub_C"/>
</dbReference>
<evidence type="ECO:0000256" key="11">
    <source>
        <dbReference type="RuleBase" id="RU368036"/>
    </source>
</evidence>
<dbReference type="InterPro" id="IPR043138">
    <property type="entry name" value="GGT_lsub"/>
</dbReference>
<comment type="catalytic activity">
    <reaction evidence="1 11">
        <text>an S-substituted glutathione + H2O = an S-substituted L-cysteinylglycine + L-glutamate</text>
        <dbReference type="Rhea" id="RHEA:59468"/>
        <dbReference type="ChEBI" id="CHEBI:15377"/>
        <dbReference type="ChEBI" id="CHEBI:29985"/>
        <dbReference type="ChEBI" id="CHEBI:90779"/>
        <dbReference type="ChEBI" id="CHEBI:143103"/>
        <dbReference type="EC" id="3.4.19.13"/>
    </reaction>
</comment>
<dbReference type="NCBIfam" id="TIGR00066">
    <property type="entry name" value="g_glut_trans"/>
    <property type="match status" value="1"/>
</dbReference>
<keyword evidence="12" id="KW-0732">Signal</keyword>
<dbReference type="STRING" id="657014.SAMN04488092_107161"/>
<feature type="binding site" evidence="10">
    <location>
        <position position="128"/>
    </location>
    <ligand>
        <name>L-glutamate</name>
        <dbReference type="ChEBI" id="CHEBI:29985"/>
    </ligand>
</feature>
<evidence type="ECO:0000256" key="1">
    <source>
        <dbReference type="ARBA" id="ARBA00001049"/>
    </source>
</evidence>
<evidence type="ECO:0000256" key="3">
    <source>
        <dbReference type="ARBA" id="ARBA00009381"/>
    </source>
</evidence>
<dbReference type="EC" id="3.4.19.13" evidence="11"/>
<sequence>MKLWILSVALGLGLSGAPVAEQAADAIAPEGAAGGVQLTISPDVAQALAAKQAGVPVAAEDWMIAAANPLAVQAGARVLRAGGSAADAMVAVQLVLGLVEPQSSGLGGGAFLVWYDAATGRLSTLDGRETAPLAARPTLFQDDQGEPLKFFDAVVGGRSVGTPGTPALLAEAHRRWGRLDWSSLFDDARGLATDGFAVSPRLAALVAADADRLARDPATAAYFLPGGAPVQAGHLLRNPDYADTLRALAEGGEGAFYTGPIAQDITAAVQGAPGNPGVLGPVDLSIYRVVARDPVCASYRIYEVCGMGPPSSGAVAVGQILGLLEGVDLAALGPGSAEAWRLIGDASRLAFADRGRYLADSDFVPVPVQGLLAPAYLTDRATLLRRTDALSEVTPGRPDFDHTLNLADDEAIELPSTSHISIVDRDGNALSMTTTIENGFGSRLMVRGFLLNNELTDFSFRSHKDGVPIANRVEPGKRPRSSMAPTIVMQDGKPVLVIGSPGGSRIIGYVAQAIVAHLDWGMDVQEAVAMGHLVNRFGTYDLETGSRAETLAASLEAMGFKVGLRELNSGLHAISVGPRGLRGGADPRREGIAIGD</sequence>
<comment type="pathway">
    <text evidence="11">Sulfur metabolism; glutathione metabolism.</text>
</comment>
<reference evidence="13 14" key="1">
    <citation type="submission" date="2016-10" db="EMBL/GenBank/DDBJ databases">
        <authorList>
            <person name="de Groot N.N."/>
        </authorList>
    </citation>
    <scope>NUCLEOTIDE SEQUENCE [LARGE SCALE GENOMIC DNA]</scope>
    <source>
        <strain evidence="13 14">DSM 22007</strain>
    </source>
</reference>